<sequence length="250" mass="28964">MRPLLGLVMYTYGHTHSISMIRCDHAFQKKVRTKDCFNNSWKIPIQCTQREGKTIQASPLFQLERCRPIKQHRRMWSKTVEKAAFGDFLASLKTPMNRAFREGQKYLLRKILLTQERTIFFSGENFSLNLSGKKREDVAELTKECSRPNCIALLLIGDSTQCVIIGIRNELCPEVCFFSLPRLSQNQHTLQTPAKRPMKKLLGTLRQSPLVVKINLTLKYRTFAAIVGFGKRQKGLSPKNQRFEHIHEKR</sequence>
<protein>
    <submittedName>
        <fullName evidence="1">Uncharacterized protein</fullName>
    </submittedName>
</protein>
<organism evidence="1 2">
    <name type="scientific">Porphyromonas crevioricanis JCM 15906</name>
    <dbReference type="NCBI Taxonomy" id="1305617"/>
    <lineage>
        <taxon>Bacteria</taxon>
        <taxon>Pseudomonadati</taxon>
        <taxon>Bacteroidota</taxon>
        <taxon>Bacteroidia</taxon>
        <taxon>Bacteroidales</taxon>
        <taxon>Porphyromonadaceae</taxon>
        <taxon>Porphyromonas</taxon>
    </lineage>
</organism>
<comment type="caution">
    <text evidence="1">The sequence shown here is derived from an EMBL/GenBank/DDBJ whole genome shotgun (WGS) entry which is preliminary data.</text>
</comment>
<reference evidence="2" key="1">
    <citation type="journal article" date="2013" name="Genome">
        <title>Draft Genome Sequences of Porphyromonas crevioricanis JCM 15906T and Porphyromonas cansulci JCM 13913T Isolated from a Canine Oral Cavity.</title>
        <authorList>
            <person name="Sakamoto M."/>
            <person name="Tanaka N."/>
            <person name="Shiwa Y."/>
            <person name="Yoshikawa H."/>
            <person name="Ohkuma M."/>
        </authorList>
    </citation>
    <scope>NUCLEOTIDE SEQUENCE [LARGE SCALE GENOMIC DNA]</scope>
    <source>
        <strain evidence="2">JCM 15906</strain>
    </source>
</reference>
<evidence type="ECO:0000313" key="2">
    <source>
        <dbReference type="Proteomes" id="UP000018031"/>
    </source>
</evidence>
<dbReference type="EMBL" id="BAOU01000030">
    <property type="protein sequence ID" value="GAD05454.1"/>
    <property type="molecule type" value="Genomic_DNA"/>
</dbReference>
<reference evidence="1 2" key="2">
    <citation type="journal article" date="2013" name="Genome Announc.">
        <title>Draft Genome Sequences of Porphyromonas crevioricanis JCM 15906T and Porphyromonas cansulci JCM 13913T Isolated from a Canine Oral Cavity.</title>
        <authorList>
            <person name="Sakamoto M."/>
            <person name="Tanaka N."/>
            <person name="Shiwa Y."/>
            <person name="Yoshikawa H."/>
            <person name="Ohkuma M."/>
        </authorList>
    </citation>
    <scope>NUCLEOTIDE SEQUENCE [LARGE SCALE GENOMIC DNA]</scope>
    <source>
        <strain evidence="1 2">JCM 15906</strain>
    </source>
</reference>
<dbReference type="AlphaFoldDB" id="T1DSV1"/>
<name>T1DSV1_9PORP</name>
<accession>T1DSV1</accession>
<dbReference type="Proteomes" id="UP000018031">
    <property type="component" value="Unassembled WGS sequence"/>
</dbReference>
<evidence type="ECO:0000313" key="1">
    <source>
        <dbReference type="EMBL" id="GAD05454.1"/>
    </source>
</evidence>
<gene>
    <name evidence="1" type="ORF">PORCRE_1156</name>
</gene>
<proteinExistence type="predicted"/>